<dbReference type="EMBL" id="KZ107936">
    <property type="protein sequence ID" value="OSS43190.1"/>
    <property type="molecule type" value="Genomic_DNA"/>
</dbReference>
<dbReference type="PROSITE" id="PS50075">
    <property type="entry name" value="CARRIER"/>
    <property type="match status" value="1"/>
</dbReference>
<dbReference type="PROSITE" id="PS00012">
    <property type="entry name" value="PHOSPHOPANTETHEINE"/>
    <property type="match status" value="1"/>
</dbReference>
<reference evidence="7 8" key="1">
    <citation type="journal article" date="2017" name="Genome Announc.">
        <title>Genome sequence of the saprophytic ascomycete Epicoccum nigrum ICMP 19927 strain isolated from New Zealand.</title>
        <authorList>
            <person name="Fokin M."/>
            <person name="Fleetwood D."/>
            <person name="Weir B.S."/>
            <person name="Villas-Boas S.G."/>
        </authorList>
    </citation>
    <scope>NUCLEOTIDE SEQUENCE [LARGE SCALE GENOMIC DNA]</scope>
    <source>
        <strain evidence="7 8">ICMP 19927</strain>
    </source>
</reference>
<evidence type="ECO:0000259" key="6">
    <source>
        <dbReference type="PROSITE" id="PS50075"/>
    </source>
</evidence>
<evidence type="ECO:0000256" key="1">
    <source>
        <dbReference type="ARBA" id="ARBA00004685"/>
    </source>
</evidence>
<dbReference type="Gene3D" id="1.10.1200.10">
    <property type="entry name" value="ACP-like"/>
    <property type="match status" value="1"/>
</dbReference>
<evidence type="ECO:0000256" key="2">
    <source>
        <dbReference type="ARBA" id="ARBA00022450"/>
    </source>
</evidence>
<feature type="domain" description="Carrier" evidence="6">
    <location>
        <begin position="1"/>
        <end position="66"/>
    </location>
</feature>
<keyword evidence="8" id="KW-1185">Reference proteome</keyword>
<evidence type="ECO:0000313" key="8">
    <source>
        <dbReference type="Proteomes" id="UP000193240"/>
    </source>
</evidence>
<dbReference type="InParanoid" id="A0A1Y2LHG7"/>
<sequence>QLWAQVLNIAPDSIGLDDSFFRLGGDSITAMQLSASARKLHTHLSMRDIFQRKTIAELVRYATSSTPLHVARLAEDPVDTPFGLSPIQELYLRLESTGRATFDQCFFLELRTQVALESLCTALKTLVQRHSMLRARFQKAAGGGWQQCISESTDTSFTVRHVQSHDLDEIVEAIRQSRSSLDIETGPVLSAVLFDKDMHQTLFVVVHHLAIDLVSWRVLLEELEDLLCDRTLSPMCSISFPSWYAVQAEYTARQQSLDTANAKISPSMLSYWGVQPDALSHRDTTVEQFVLDNRTTTALLGSCNDTLRTRPLELMIAALIHSFTTVFPDRDPPTVFNETHGRHSWDDSIDVTRTVGWFTSMFPVKVPTTNSSLFNAIRETKDCIRSFKHNGRSYFASQFVNKDTIEKFVSIFPVEMVFNYQGMYQQLERDQSLFTSMPVPDGCSPASGTEAAHFSLFTISASITNGRAHVEVMYSGISKHQEQVRNWVRQYETTLIKIPGMLRGKSPAWTLSDFPLTFHSYKDLDYFQYNTLTKLGLELDDIEDVYPCSPMQEGMLISQSKDPNTYRVCFIFEVTSTKATYVDCNSLQQAWRAVVRRHSLLRTLLVDNIPGTSGTTNVVLKDPVPSIAFVQAAGDAATSELFNTGYNPITQAGNLQHHFCVCQSSDQRVYIRLDINHAIADAYSRDIVLRDLQTAYEADLDPKGPPFRNVVSYLLQQSQEEAKRYWIKYLDGAEPCYFPSMAEDEVVDHRSEMVQVAGLDRDVIQAFCKTWEVTPATVIQTAWALVLSRYTGSTTPCFGNLSSGRDASIDDINDIFGPLINMQTCRVHLHKQLTVIETLRLMQSDSVNAMAYQTLSLASVHNALQLGTTPLFNTALSIQSVSDRKGDRVSEIAFHNLGGADETEYDVVVSVGYGDTLLDVNVMCRTSCISHMQVKSLAESLNKAITLITAQPDSPIHSLMITADADRQQLWEWNSEVPAAVERCVHELFAEQAQARPDAPAICAWDGELT</sequence>
<dbReference type="SUPFAM" id="SSF52777">
    <property type="entry name" value="CoA-dependent acyltransferases"/>
    <property type="match status" value="4"/>
</dbReference>
<dbReference type="AlphaFoldDB" id="A0A1Y2LHG7"/>
<dbReference type="Pfam" id="PF00668">
    <property type="entry name" value="Condensation"/>
    <property type="match status" value="2"/>
</dbReference>
<dbReference type="STRING" id="105696.A0A1Y2LHG7"/>
<protein>
    <recommendedName>
        <fullName evidence="6">Carrier domain-containing protein</fullName>
    </recommendedName>
</protein>
<name>A0A1Y2LHG7_EPING</name>
<evidence type="ECO:0000256" key="3">
    <source>
        <dbReference type="ARBA" id="ARBA00022553"/>
    </source>
</evidence>
<dbReference type="Pfam" id="PF00550">
    <property type="entry name" value="PP-binding"/>
    <property type="match status" value="1"/>
</dbReference>
<feature type="non-terminal residue" evidence="7">
    <location>
        <position position="1"/>
    </location>
</feature>
<dbReference type="InterPro" id="IPR006162">
    <property type="entry name" value="Ppantetheine_attach_site"/>
</dbReference>
<evidence type="ECO:0000256" key="4">
    <source>
        <dbReference type="ARBA" id="ARBA00022598"/>
    </source>
</evidence>
<evidence type="ECO:0000256" key="5">
    <source>
        <dbReference type="ARBA" id="ARBA00029454"/>
    </source>
</evidence>
<dbReference type="SUPFAM" id="SSF47336">
    <property type="entry name" value="ACP-like"/>
    <property type="match status" value="1"/>
</dbReference>
<dbReference type="InterPro" id="IPR009081">
    <property type="entry name" value="PP-bd_ACP"/>
</dbReference>
<dbReference type="SUPFAM" id="SSF56801">
    <property type="entry name" value="Acetyl-CoA synthetase-like"/>
    <property type="match status" value="1"/>
</dbReference>
<dbReference type="FunFam" id="3.30.559.30:FF:000002">
    <property type="entry name" value="Nonribosomal peptide synthase Pes1"/>
    <property type="match status" value="1"/>
</dbReference>
<gene>
    <name evidence="7" type="ORF">B5807_12179</name>
</gene>
<dbReference type="GO" id="GO:0016874">
    <property type="term" value="F:ligase activity"/>
    <property type="evidence" value="ECO:0007669"/>
    <property type="project" value="UniProtKB-KW"/>
</dbReference>
<dbReference type="FunFam" id="3.30.559.10:FF:000016">
    <property type="entry name" value="Nonribosomal peptide synthase Pes1"/>
    <property type="match status" value="1"/>
</dbReference>
<dbReference type="InterPro" id="IPR036736">
    <property type="entry name" value="ACP-like_sf"/>
</dbReference>
<organism evidence="7 8">
    <name type="scientific">Epicoccum nigrum</name>
    <name type="common">Soil fungus</name>
    <name type="synonym">Epicoccum purpurascens</name>
    <dbReference type="NCBI Taxonomy" id="105696"/>
    <lineage>
        <taxon>Eukaryota</taxon>
        <taxon>Fungi</taxon>
        <taxon>Dikarya</taxon>
        <taxon>Ascomycota</taxon>
        <taxon>Pezizomycotina</taxon>
        <taxon>Dothideomycetes</taxon>
        <taxon>Pleosporomycetidae</taxon>
        <taxon>Pleosporales</taxon>
        <taxon>Pleosporineae</taxon>
        <taxon>Didymellaceae</taxon>
        <taxon>Epicoccum</taxon>
    </lineage>
</organism>
<dbReference type="PANTHER" id="PTHR45398">
    <property type="match status" value="1"/>
</dbReference>
<dbReference type="InterPro" id="IPR001242">
    <property type="entry name" value="Condensation_dom"/>
</dbReference>
<accession>A0A1Y2LHG7</accession>
<evidence type="ECO:0000313" key="7">
    <source>
        <dbReference type="EMBL" id="OSS43190.1"/>
    </source>
</evidence>
<comment type="similarity">
    <text evidence="5">Belongs to the NRP synthetase family.</text>
</comment>
<proteinExistence type="inferred from homology"/>
<dbReference type="PANTHER" id="PTHR45398:SF1">
    <property type="entry name" value="ENZYME, PUTATIVE (JCVI)-RELATED"/>
    <property type="match status" value="1"/>
</dbReference>
<keyword evidence="2" id="KW-0596">Phosphopantetheine</keyword>
<comment type="pathway">
    <text evidence="1">Mycotoxin biosynthesis.</text>
</comment>
<keyword evidence="3" id="KW-0597">Phosphoprotein</keyword>
<dbReference type="Proteomes" id="UP000193240">
    <property type="component" value="Unassembled WGS sequence"/>
</dbReference>
<feature type="non-terminal residue" evidence="7">
    <location>
        <position position="1010"/>
    </location>
</feature>
<dbReference type="InterPro" id="IPR023213">
    <property type="entry name" value="CAT-like_dom_sf"/>
</dbReference>
<keyword evidence="4" id="KW-0436">Ligase</keyword>
<dbReference type="Gene3D" id="3.30.559.10">
    <property type="entry name" value="Chloramphenicol acetyltransferase-like domain"/>
    <property type="match status" value="2"/>
</dbReference>
<dbReference type="CDD" id="cd19542">
    <property type="entry name" value="CT_NRPS-like"/>
    <property type="match status" value="1"/>
</dbReference>
<dbReference type="Gene3D" id="3.30.559.30">
    <property type="entry name" value="Nonribosomal peptide synthetase, condensation domain"/>
    <property type="match status" value="2"/>
</dbReference>